<dbReference type="RefSeq" id="WP_147279341.1">
    <property type="nucleotide sequence ID" value="NZ_CP069533.1"/>
</dbReference>
<evidence type="ECO:0000313" key="2">
    <source>
        <dbReference type="Proteomes" id="UP000254287"/>
    </source>
</evidence>
<dbReference type="Proteomes" id="UP000254287">
    <property type="component" value="Unassembled WGS sequence"/>
</dbReference>
<protein>
    <recommendedName>
        <fullName evidence="3">Alpha/beta hydrolase</fullName>
    </recommendedName>
</protein>
<dbReference type="EMBL" id="UFXP01000001">
    <property type="protein sequence ID" value="STC79932.1"/>
    <property type="molecule type" value="Genomic_DNA"/>
</dbReference>
<dbReference type="Gene3D" id="3.40.50.1820">
    <property type="entry name" value="alpha/beta hydrolase"/>
    <property type="match status" value="1"/>
</dbReference>
<dbReference type="SUPFAM" id="SSF53474">
    <property type="entry name" value="alpha/beta-Hydrolases"/>
    <property type="match status" value="1"/>
</dbReference>
<evidence type="ECO:0000313" key="1">
    <source>
        <dbReference type="EMBL" id="STC79932.1"/>
    </source>
</evidence>
<gene>
    <name evidence="1" type="ORF">NCTC10289_01983</name>
</gene>
<sequence length="285" mass="31580">MRRRDTARWGVGKTYPSPSFWSRIEATDGLHTIQLGNQFLDILIRDRGSDITVVAFQHRVSVRTAYPTLVGEGFTGQVGVNLIAIADPSVSLSNKVSLGWYLGNRAIGHLKPILTPILEEAIVALGSQRLIFFGNSGGGYAAMNYAAEFPNSIALTVNPRLGFPNRHDTDWSTYMSECHRVKGRTPYSRVSSEYGVDLVDSIPAYSQFYPAMYHNLGDAQYYEANHKPFVKARSSDLRISQRLDFDGIGHLPIPKSKLVDIVRRLSNLSASPVVAIRDAGFLHPN</sequence>
<evidence type="ECO:0008006" key="3">
    <source>
        <dbReference type="Google" id="ProtNLM"/>
    </source>
</evidence>
<dbReference type="AlphaFoldDB" id="A0A376D251"/>
<reference evidence="1 2" key="1">
    <citation type="submission" date="2018-06" db="EMBL/GenBank/DDBJ databases">
        <authorList>
            <consortium name="Pathogen Informatics"/>
            <person name="Doyle S."/>
        </authorList>
    </citation>
    <scope>NUCLEOTIDE SEQUENCE [LARGE SCALE GENOMIC DNA]</scope>
    <source>
        <strain evidence="1 2">NCTC10289</strain>
    </source>
</reference>
<accession>A0A376D251</accession>
<dbReference type="InterPro" id="IPR029058">
    <property type="entry name" value="AB_hydrolase_fold"/>
</dbReference>
<proteinExistence type="predicted"/>
<name>A0A376D251_9CORY</name>
<organism evidence="1 2">
    <name type="scientific">Corynebacterium minutissimum</name>
    <dbReference type="NCBI Taxonomy" id="38301"/>
    <lineage>
        <taxon>Bacteria</taxon>
        <taxon>Bacillati</taxon>
        <taxon>Actinomycetota</taxon>
        <taxon>Actinomycetes</taxon>
        <taxon>Mycobacteriales</taxon>
        <taxon>Corynebacteriaceae</taxon>
        <taxon>Corynebacterium</taxon>
    </lineage>
</organism>